<dbReference type="EMBL" id="AP023420">
    <property type="protein sequence ID" value="BCK83027.1"/>
    <property type="molecule type" value="Genomic_DNA"/>
</dbReference>
<gene>
    <name evidence="2" type="ORF">MM59RIKEN_03460</name>
</gene>
<name>A0A810Q9U6_9FIRM</name>
<evidence type="ECO:0000313" key="3">
    <source>
        <dbReference type="Proteomes" id="UP000679848"/>
    </source>
</evidence>
<feature type="domain" description="RNHCP" evidence="1">
    <location>
        <begin position="24"/>
        <end position="111"/>
    </location>
</feature>
<proteinExistence type="predicted"/>
<dbReference type="Pfam" id="PF12647">
    <property type="entry name" value="RNHCP"/>
    <property type="match status" value="1"/>
</dbReference>
<sequence>MSQRIPQKPKRRPADFRSDPCGDVFTCRSCGWPVGPADAGTRHRNHCPNCLASVHLDDEPGDRSAECGGLMEPVAVWVRKGGEWAIIHRCRVCGVLHSNRVAADDNPSLLMSLAVKPLASPPFPLHRLEKLI</sequence>
<dbReference type="RefSeq" id="WP_187031202.1">
    <property type="nucleotide sequence ID" value="NZ_AP023420.1"/>
</dbReference>
<dbReference type="Proteomes" id="UP000679848">
    <property type="component" value="Chromosome"/>
</dbReference>
<protein>
    <submittedName>
        <fullName evidence="2">RNHCP domain-containing protein</fullName>
    </submittedName>
</protein>
<evidence type="ECO:0000313" key="2">
    <source>
        <dbReference type="EMBL" id="BCK83027.1"/>
    </source>
</evidence>
<dbReference type="InterPro" id="IPR024439">
    <property type="entry name" value="RNHCP"/>
</dbReference>
<evidence type="ECO:0000259" key="1">
    <source>
        <dbReference type="Pfam" id="PF12647"/>
    </source>
</evidence>
<reference evidence="2" key="1">
    <citation type="submission" date="2020-09" db="EMBL/GenBank/DDBJ databases">
        <title>New species isolated from human feces.</title>
        <authorList>
            <person name="Kitahara M."/>
            <person name="Shigeno Y."/>
            <person name="Shime M."/>
            <person name="Matsumoto Y."/>
            <person name="Nakamura S."/>
            <person name="Motooka D."/>
            <person name="Fukuoka S."/>
            <person name="Nishikawa H."/>
            <person name="Benno Y."/>
        </authorList>
    </citation>
    <scope>NUCLEOTIDE SEQUENCE</scope>
    <source>
        <strain evidence="2">MM59</strain>
    </source>
</reference>
<keyword evidence="3" id="KW-1185">Reference proteome</keyword>
<dbReference type="KEGG" id="pfaa:MM59RIKEN_03460"/>
<organism evidence="2 3">
    <name type="scientific">Pusillibacter faecalis</name>
    <dbReference type="NCBI Taxonomy" id="2714358"/>
    <lineage>
        <taxon>Bacteria</taxon>
        <taxon>Bacillati</taxon>
        <taxon>Bacillota</taxon>
        <taxon>Clostridia</taxon>
        <taxon>Eubacteriales</taxon>
        <taxon>Oscillospiraceae</taxon>
        <taxon>Pusillibacter</taxon>
    </lineage>
</organism>
<dbReference type="AlphaFoldDB" id="A0A810Q9U6"/>
<accession>A0A810Q9U6</accession>